<proteinExistence type="predicted"/>
<dbReference type="Proteomes" id="UP000019116">
    <property type="component" value="Chromosome 6A"/>
</dbReference>
<keyword evidence="1" id="KW-0732">Signal</keyword>
<keyword evidence="3" id="KW-1185">Reference proteome</keyword>
<evidence type="ECO:0000256" key="1">
    <source>
        <dbReference type="SAM" id="SignalP"/>
    </source>
</evidence>
<sequence length="104" mass="11199">MDKYTIRILALAALVCLHLVCSATVAQCRIMADTDSKKIDLPNGLCVEVAPEDCMNRAGCFHCLVTDVFYPTMDDCKSMCNTSSSLQDMLGAMTTSPPPPLPAP</sequence>
<feature type="chain" id="PRO_5043178392" evidence="1">
    <location>
        <begin position="23"/>
        <end position="104"/>
    </location>
</feature>
<dbReference type="AlphaFoldDB" id="A0A3B6NJE5"/>
<accession>A0A3B6NJE5</accession>
<evidence type="ECO:0000313" key="3">
    <source>
        <dbReference type="Proteomes" id="UP000019116"/>
    </source>
</evidence>
<dbReference type="Gramene" id="TraesROB_scaffold_080260_01G000200.1">
    <property type="protein sequence ID" value="TraesROB_scaffold_080260_01G000200.1"/>
    <property type="gene ID" value="TraesROB_scaffold_080260_01G000200"/>
</dbReference>
<feature type="signal peptide" evidence="1">
    <location>
        <begin position="1"/>
        <end position="22"/>
    </location>
</feature>
<reference evidence="2" key="2">
    <citation type="submission" date="2018-10" db="UniProtKB">
        <authorList>
            <consortium name="EnsemblPlants"/>
        </authorList>
    </citation>
    <scope>IDENTIFICATION</scope>
</reference>
<dbReference type="EnsemblPlants" id="TraesCS6A02G003400.1">
    <property type="protein sequence ID" value="TraesCS6A02G003400.1"/>
    <property type="gene ID" value="TraesCS6A02G003400"/>
</dbReference>
<protein>
    <submittedName>
        <fullName evidence="2">Uncharacterized protein</fullName>
    </submittedName>
</protein>
<reference evidence="2" key="1">
    <citation type="submission" date="2018-08" db="EMBL/GenBank/DDBJ databases">
        <authorList>
            <person name="Rossello M."/>
        </authorList>
    </citation>
    <scope>NUCLEOTIDE SEQUENCE [LARGE SCALE GENOMIC DNA]</scope>
    <source>
        <strain evidence="2">cv. Chinese Spring</strain>
    </source>
</reference>
<dbReference type="Gramene" id="TraesCS6A02G003400.1">
    <property type="protein sequence ID" value="TraesCS6A02G003400.1"/>
    <property type="gene ID" value="TraesCS6A02G003400"/>
</dbReference>
<organism evidence="2">
    <name type="scientific">Triticum aestivum</name>
    <name type="common">Wheat</name>
    <dbReference type="NCBI Taxonomy" id="4565"/>
    <lineage>
        <taxon>Eukaryota</taxon>
        <taxon>Viridiplantae</taxon>
        <taxon>Streptophyta</taxon>
        <taxon>Embryophyta</taxon>
        <taxon>Tracheophyta</taxon>
        <taxon>Spermatophyta</taxon>
        <taxon>Magnoliopsida</taxon>
        <taxon>Liliopsida</taxon>
        <taxon>Poales</taxon>
        <taxon>Poaceae</taxon>
        <taxon>BOP clade</taxon>
        <taxon>Pooideae</taxon>
        <taxon>Triticodae</taxon>
        <taxon>Triticeae</taxon>
        <taxon>Triticinae</taxon>
        <taxon>Triticum</taxon>
    </lineage>
</organism>
<name>A0A3B6NJE5_WHEAT</name>
<evidence type="ECO:0000313" key="2">
    <source>
        <dbReference type="EnsemblPlants" id="TraesCS6A02G003400.1"/>
    </source>
</evidence>